<dbReference type="InterPro" id="IPR036390">
    <property type="entry name" value="WH_DNA-bd_sf"/>
</dbReference>
<gene>
    <name evidence="6" type="ORF">SAMN03080610_00231</name>
</gene>
<evidence type="ECO:0000259" key="5">
    <source>
        <dbReference type="PROSITE" id="PS50931"/>
    </source>
</evidence>
<keyword evidence="3 6" id="KW-0238">DNA-binding</keyword>
<evidence type="ECO:0000313" key="7">
    <source>
        <dbReference type="Proteomes" id="UP000199347"/>
    </source>
</evidence>
<dbReference type="GO" id="GO:0003700">
    <property type="term" value="F:DNA-binding transcription factor activity"/>
    <property type="evidence" value="ECO:0007669"/>
    <property type="project" value="InterPro"/>
</dbReference>
<dbReference type="Pfam" id="PF03466">
    <property type="entry name" value="LysR_substrate"/>
    <property type="match status" value="1"/>
</dbReference>
<organism evidence="6 7">
    <name type="scientific">Afifella marina DSM 2698</name>
    <dbReference type="NCBI Taxonomy" id="1120955"/>
    <lineage>
        <taxon>Bacteria</taxon>
        <taxon>Pseudomonadati</taxon>
        <taxon>Pseudomonadota</taxon>
        <taxon>Alphaproteobacteria</taxon>
        <taxon>Hyphomicrobiales</taxon>
        <taxon>Afifellaceae</taxon>
        <taxon>Afifella</taxon>
    </lineage>
</organism>
<reference evidence="6 7" key="1">
    <citation type="submission" date="2016-10" db="EMBL/GenBank/DDBJ databases">
        <authorList>
            <person name="de Groot N.N."/>
        </authorList>
    </citation>
    <scope>NUCLEOTIDE SEQUENCE [LARGE SCALE GENOMIC DNA]</scope>
    <source>
        <strain evidence="6 7">DSM 2698</strain>
    </source>
</reference>
<accession>A0A1G5M7Q2</accession>
<dbReference type="PROSITE" id="PS50931">
    <property type="entry name" value="HTH_LYSR"/>
    <property type="match status" value="1"/>
</dbReference>
<dbReference type="STRING" id="1120955.SAMN03080610_00231"/>
<comment type="similarity">
    <text evidence="1">Belongs to the LysR transcriptional regulatory family.</text>
</comment>
<evidence type="ECO:0000256" key="2">
    <source>
        <dbReference type="ARBA" id="ARBA00023015"/>
    </source>
</evidence>
<keyword evidence="4" id="KW-0804">Transcription</keyword>
<dbReference type="Proteomes" id="UP000199347">
    <property type="component" value="Unassembled WGS sequence"/>
</dbReference>
<keyword evidence="7" id="KW-1185">Reference proteome</keyword>
<keyword evidence="2" id="KW-0805">Transcription regulation</keyword>
<feature type="domain" description="HTH lysR-type" evidence="5">
    <location>
        <begin position="1"/>
        <end position="58"/>
    </location>
</feature>
<dbReference type="OrthoDB" id="7260751at2"/>
<dbReference type="SUPFAM" id="SSF46785">
    <property type="entry name" value="Winged helix' DNA-binding domain"/>
    <property type="match status" value="1"/>
</dbReference>
<sequence length="300" mass="32839">MNLQQLAAFRAVMMTGTVSGAAEILGRSQPAVSRMLDRLEADLGLALFERRKGLIMPMPQARRLLDEVERAYVSLDSLQALATRLAKGQGDQVNLAILPALGLSFMPRVIARFREERPGTRVSLAIRMSPTVEEWAAGQQVDFGFAEMPVRRTGFDTEIFSDSPYVTAVPSDHDLAGRSCLGPSDLAKGPLIYWTPFVAARHLLDQALITSGVRVEALCETSLSGAAYEMVKQGLGIAVIDPYTAILQHDDRIRLIPFRPAIPFSVALLRPQFRAATPAVERMLALAKTERDKVLAEVPS</sequence>
<dbReference type="PANTHER" id="PTHR30427">
    <property type="entry name" value="TRANSCRIPTIONAL ACTIVATOR PROTEIN LYSR"/>
    <property type="match status" value="1"/>
</dbReference>
<dbReference type="AlphaFoldDB" id="A0A1G5M7Q2"/>
<dbReference type="Gene3D" id="3.40.190.290">
    <property type="match status" value="1"/>
</dbReference>
<dbReference type="InterPro" id="IPR036388">
    <property type="entry name" value="WH-like_DNA-bd_sf"/>
</dbReference>
<dbReference type="EMBL" id="FMVW01000001">
    <property type="protein sequence ID" value="SCZ21212.1"/>
    <property type="molecule type" value="Genomic_DNA"/>
</dbReference>
<dbReference type="GO" id="GO:0010628">
    <property type="term" value="P:positive regulation of gene expression"/>
    <property type="evidence" value="ECO:0007669"/>
    <property type="project" value="TreeGrafter"/>
</dbReference>
<evidence type="ECO:0000256" key="4">
    <source>
        <dbReference type="ARBA" id="ARBA00023163"/>
    </source>
</evidence>
<protein>
    <submittedName>
        <fullName evidence="6">DNA-binding transcriptional regulator, LysR family</fullName>
    </submittedName>
</protein>
<dbReference type="InterPro" id="IPR005119">
    <property type="entry name" value="LysR_subst-bd"/>
</dbReference>
<dbReference type="PRINTS" id="PR00039">
    <property type="entry name" value="HTHLYSR"/>
</dbReference>
<dbReference type="GO" id="GO:0043565">
    <property type="term" value="F:sequence-specific DNA binding"/>
    <property type="evidence" value="ECO:0007669"/>
    <property type="project" value="TreeGrafter"/>
</dbReference>
<name>A0A1G5M7Q2_AFIMA</name>
<dbReference type="SUPFAM" id="SSF53850">
    <property type="entry name" value="Periplasmic binding protein-like II"/>
    <property type="match status" value="1"/>
</dbReference>
<evidence type="ECO:0000256" key="1">
    <source>
        <dbReference type="ARBA" id="ARBA00009437"/>
    </source>
</evidence>
<evidence type="ECO:0000256" key="3">
    <source>
        <dbReference type="ARBA" id="ARBA00023125"/>
    </source>
</evidence>
<proteinExistence type="inferred from homology"/>
<dbReference type="Pfam" id="PF00126">
    <property type="entry name" value="HTH_1"/>
    <property type="match status" value="1"/>
</dbReference>
<dbReference type="RefSeq" id="WP_092809058.1">
    <property type="nucleotide sequence ID" value="NZ_FMVW01000001.1"/>
</dbReference>
<dbReference type="InterPro" id="IPR000847">
    <property type="entry name" value="LysR_HTH_N"/>
</dbReference>
<evidence type="ECO:0000313" key="6">
    <source>
        <dbReference type="EMBL" id="SCZ21212.1"/>
    </source>
</evidence>
<dbReference type="Gene3D" id="1.10.10.10">
    <property type="entry name" value="Winged helix-like DNA-binding domain superfamily/Winged helix DNA-binding domain"/>
    <property type="match status" value="1"/>
</dbReference>
<dbReference type="PANTHER" id="PTHR30427:SF1">
    <property type="entry name" value="TRANSCRIPTIONAL ACTIVATOR PROTEIN LYSR"/>
    <property type="match status" value="1"/>
</dbReference>